<dbReference type="GO" id="GO:0004175">
    <property type="term" value="F:endopeptidase activity"/>
    <property type="evidence" value="ECO:0007669"/>
    <property type="project" value="UniProtKB-ARBA"/>
</dbReference>
<keyword evidence="1" id="KW-0812">Transmembrane</keyword>
<feature type="transmembrane region" description="Helical" evidence="1">
    <location>
        <begin position="53"/>
        <end position="75"/>
    </location>
</feature>
<comment type="caution">
    <text evidence="3">The sequence shown here is derived from an EMBL/GenBank/DDBJ whole genome shotgun (WGS) entry which is preliminary data.</text>
</comment>
<proteinExistence type="predicted"/>
<sequence>MLTHRLTSPWNFKQGFLILLSFVVLYLALSAGHMIWVKYTVGVEQYLTKQTDFFVKVMITSQAIKALAIILVIGLIATKYYRVSWHALGFKATSWRWVCIAIVAAILAFIVRLYLMKWLATEVPAWVKFMQPPLQDLSLSNASLATYLLLTIIITPVVEEIFFRGFLFQWMSSNRPVWLAAIVSSIMFGVSHIVPPQAIAAAVLSLVIIVLFVCSGSIWPAIVAHVVNNTLSVGYNLMLHLND</sequence>
<keyword evidence="1" id="KW-0472">Membrane</keyword>
<evidence type="ECO:0000259" key="2">
    <source>
        <dbReference type="Pfam" id="PF02517"/>
    </source>
</evidence>
<feature type="transmembrane region" description="Helical" evidence="1">
    <location>
        <begin position="177"/>
        <end position="194"/>
    </location>
</feature>
<evidence type="ECO:0000313" key="3">
    <source>
        <dbReference type="EMBL" id="GHF79840.1"/>
    </source>
</evidence>
<dbReference type="RefSeq" id="WP_189767018.1">
    <property type="nucleotide sequence ID" value="NZ_BNCK01000001.1"/>
</dbReference>
<feature type="transmembrane region" description="Helical" evidence="1">
    <location>
        <begin position="136"/>
        <end position="157"/>
    </location>
</feature>
<dbReference type="Pfam" id="PF02517">
    <property type="entry name" value="Rce1-like"/>
    <property type="match status" value="1"/>
</dbReference>
<dbReference type="PANTHER" id="PTHR36435">
    <property type="entry name" value="SLR1288 PROTEIN"/>
    <property type="match status" value="1"/>
</dbReference>
<accession>A0A919BCZ0</accession>
<dbReference type="Proteomes" id="UP000623842">
    <property type="component" value="Unassembled WGS sequence"/>
</dbReference>
<feature type="domain" description="CAAX prenyl protease 2/Lysostaphin resistance protein A-like" evidence="2">
    <location>
        <begin position="144"/>
        <end position="230"/>
    </location>
</feature>
<dbReference type="GO" id="GO:0080120">
    <property type="term" value="P:CAAX-box protein maturation"/>
    <property type="evidence" value="ECO:0007669"/>
    <property type="project" value="UniProtKB-ARBA"/>
</dbReference>
<dbReference type="PANTHER" id="PTHR36435:SF1">
    <property type="entry name" value="CAAX AMINO TERMINAL PROTEASE FAMILY PROTEIN"/>
    <property type="match status" value="1"/>
</dbReference>
<evidence type="ECO:0000256" key="1">
    <source>
        <dbReference type="SAM" id="Phobius"/>
    </source>
</evidence>
<organism evidence="3 4">
    <name type="scientific">Thalassotalea marina</name>
    <dbReference type="NCBI Taxonomy" id="1673741"/>
    <lineage>
        <taxon>Bacteria</taxon>
        <taxon>Pseudomonadati</taxon>
        <taxon>Pseudomonadota</taxon>
        <taxon>Gammaproteobacteria</taxon>
        <taxon>Alteromonadales</taxon>
        <taxon>Colwelliaceae</taxon>
        <taxon>Thalassotalea</taxon>
    </lineage>
</organism>
<protein>
    <recommendedName>
        <fullName evidence="2">CAAX prenyl protease 2/Lysostaphin resistance protein A-like domain-containing protein</fullName>
    </recommendedName>
</protein>
<dbReference type="AlphaFoldDB" id="A0A919BCZ0"/>
<reference evidence="3" key="2">
    <citation type="submission" date="2020-09" db="EMBL/GenBank/DDBJ databases">
        <authorList>
            <person name="Sun Q."/>
            <person name="Kim S."/>
        </authorList>
    </citation>
    <scope>NUCLEOTIDE SEQUENCE</scope>
    <source>
        <strain evidence="3">KCTC 42731</strain>
    </source>
</reference>
<reference evidence="3" key="1">
    <citation type="journal article" date="2014" name="Int. J. Syst. Evol. Microbiol.">
        <title>Complete genome sequence of Corynebacterium casei LMG S-19264T (=DSM 44701T), isolated from a smear-ripened cheese.</title>
        <authorList>
            <consortium name="US DOE Joint Genome Institute (JGI-PGF)"/>
            <person name="Walter F."/>
            <person name="Albersmeier A."/>
            <person name="Kalinowski J."/>
            <person name="Ruckert C."/>
        </authorList>
    </citation>
    <scope>NUCLEOTIDE SEQUENCE</scope>
    <source>
        <strain evidence="3">KCTC 42731</strain>
    </source>
</reference>
<name>A0A919BCZ0_9GAMM</name>
<feature type="transmembrane region" description="Helical" evidence="1">
    <location>
        <begin position="201"/>
        <end position="222"/>
    </location>
</feature>
<keyword evidence="4" id="KW-1185">Reference proteome</keyword>
<gene>
    <name evidence="3" type="ORF">GCM10017161_03800</name>
</gene>
<evidence type="ECO:0000313" key="4">
    <source>
        <dbReference type="Proteomes" id="UP000623842"/>
    </source>
</evidence>
<dbReference type="EMBL" id="BNCK01000001">
    <property type="protein sequence ID" value="GHF79840.1"/>
    <property type="molecule type" value="Genomic_DNA"/>
</dbReference>
<dbReference type="InterPro" id="IPR003675">
    <property type="entry name" value="Rce1/LyrA-like_dom"/>
</dbReference>
<feature type="transmembrane region" description="Helical" evidence="1">
    <location>
        <begin position="16"/>
        <end position="41"/>
    </location>
</feature>
<feature type="transmembrane region" description="Helical" evidence="1">
    <location>
        <begin position="95"/>
        <end position="115"/>
    </location>
</feature>
<keyword evidence="1" id="KW-1133">Transmembrane helix</keyword>
<dbReference type="InterPro" id="IPR052710">
    <property type="entry name" value="CAAX_protease"/>
</dbReference>